<evidence type="ECO:0000313" key="2">
    <source>
        <dbReference type="Proteomes" id="UP000663828"/>
    </source>
</evidence>
<dbReference type="EMBL" id="CAJNOR010003490">
    <property type="protein sequence ID" value="CAF1419086.1"/>
    <property type="molecule type" value="Genomic_DNA"/>
</dbReference>
<dbReference type="Proteomes" id="UP000663828">
    <property type="component" value="Unassembled WGS sequence"/>
</dbReference>
<name>A0A815MDE7_ADIRI</name>
<protein>
    <submittedName>
        <fullName evidence="1">Uncharacterized protein</fullName>
    </submittedName>
</protein>
<keyword evidence="2" id="KW-1185">Reference proteome</keyword>
<dbReference type="AlphaFoldDB" id="A0A815MDE7"/>
<sequence>MPFRTTMTLPGRSFRRLGPLKSESVPQVPVGTDRAIITWADSHPEVINPNDIGYEVSTRVELRRMKYHAVEFVRSLGPKAYSWFDSLKRAFYRG</sequence>
<evidence type="ECO:0000313" key="1">
    <source>
        <dbReference type="EMBL" id="CAF1419086.1"/>
    </source>
</evidence>
<organism evidence="1 2">
    <name type="scientific">Adineta ricciae</name>
    <name type="common">Rotifer</name>
    <dbReference type="NCBI Taxonomy" id="249248"/>
    <lineage>
        <taxon>Eukaryota</taxon>
        <taxon>Metazoa</taxon>
        <taxon>Spiralia</taxon>
        <taxon>Gnathifera</taxon>
        <taxon>Rotifera</taxon>
        <taxon>Eurotatoria</taxon>
        <taxon>Bdelloidea</taxon>
        <taxon>Adinetida</taxon>
        <taxon>Adinetidae</taxon>
        <taxon>Adineta</taxon>
    </lineage>
</organism>
<gene>
    <name evidence="1" type="ORF">XAT740_LOCUS35108</name>
</gene>
<accession>A0A815MDE7</accession>
<reference evidence="1" key="1">
    <citation type="submission" date="2021-02" db="EMBL/GenBank/DDBJ databases">
        <authorList>
            <person name="Nowell W R."/>
        </authorList>
    </citation>
    <scope>NUCLEOTIDE SEQUENCE</scope>
</reference>
<comment type="caution">
    <text evidence="1">The sequence shown here is derived from an EMBL/GenBank/DDBJ whole genome shotgun (WGS) entry which is preliminary data.</text>
</comment>
<proteinExistence type="predicted"/>